<organism evidence="1 2">
    <name type="scientific">Sporolactobacillus inulinus</name>
    <dbReference type="NCBI Taxonomy" id="2078"/>
    <lineage>
        <taxon>Bacteria</taxon>
        <taxon>Bacillati</taxon>
        <taxon>Bacillota</taxon>
        <taxon>Bacilli</taxon>
        <taxon>Bacillales</taxon>
        <taxon>Sporolactobacillaceae</taxon>
        <taxon>Sporolactobacillus</taxon>
    </lineage>
</organism>
<protein>
    <submittedName>
        <fullName evidence="1">Uncharacterized protein</fullName>
    </submittedName>
</protein>
<reference evidence="1 2" key="1">
    <citation type="submission" date="2017-11" db="EMBL/GenBank/DDBJ databases">
        <title>Draft Genome Sequence of Sporolactobacillus inulinus NBRC 111894 Isolated from Koso, a Japanese Sugar-Vegetable Fermented Beverage.</title>
        <authorList>
            <person name="Chiou T.Y."/>
            <person name="Oshima K."/>
            <person name="Suda W."/>
            <person name="Hattori M."/>
            <person name="Takahashi T."/>
        </authorList>
    </citation>
    <scope>NUCLEOTIDE SEQUENCE [LARGE SCALE GENOMIC DNA]</scope>
    <source>
        <strain evidence="1 2">NBRC111894</strain>
    </source>
</reference>
<accession>A0A4Y1ZEC2</accession>
<gene>
    <name evidence="1" type="ORF">NBRC111894_2877</name>
</gene>
<dbReference type="AlphaFoldDB" id="A0A4Y1ZEC2"/>
<comment type="caution">
    <text evidence="1">The sequence shown here is derived from an EMBL/GenBank/DDBJ whole genome shotgun (WGS) entry which is preliminary data.</text>
</comment>
<sequence length="42" mass="4817">MILLVLLNTLAMHRSTTLNNSALFKPLAERVSEGFCVHYKRQ</sequence>
<proteinExistence type="predicted"/>
<evidence type="ECO:0000313" key="2">
    <source>
        <dbReference type="Proteomes" id="UP000319716"/>
    </source>
</evidence>
<evidence type="ECO:0000313" key="1">
    <source>
        <dbReference type="EMBL" id="GAY77323.1"/>
    </source>
</evidence>
<dbReference type="EMBL" id="BEXB01000024">
    <property type="protein sequence ID" value="GAY77323.1"/>
    <property type="molecule type" value="Genomic_DNA"/>
</dbReference>
<name>A0A4Y1ZEC2_9BACL</name>
<dbReference type="Proteomes" id="UP000319716">
    <property type="component" value="Unassembled WGS sequence"/>
</dbReference>